<sequence>MEMDWASDVEILQERSRQGVQFTPSDREALSRALSDSQQRLSELLREADQLRRTIAHQQSSLSPLRLLPTELLVRILRLAIVPGMVIQYDETSAPWNIGAVSRHWRDVLYSTPELWTAIEIDWNRWNRPLALDAENTPYPARVAQFLELSSALPLLINVPSYPNLVWGTQAEEPQRQAWTPIYRRLEDELLTRWSGSVDAQFLRQLWKFRANATLTLPMITGLRRMDEFVLEDLITEANINLRIPQLQDIILKDIWRIDARVENEYLANIKRHATAFLGDHASNLRALEFRGQLEALAFVSQCPSSQHIMKSVESLRIQQSLSFPGSLQDREEDFGRILVPSIRHLFIADYPGVVAAYLQKMKIPTIKSLQLVIKTTPLHNDVLPPALLDFLRIPSEAGGLESLCLAGIDIPEGSLPEILNELDTLRELVLWTLPHDIETALTTSTAILPALRRLTILDNTKNSTETSVLVEILGARHPGARVFSFKSFKRTWAFVDGGNLSAFDEESLAFDYRLPAEAWMQHRLELVWL</sequence>
<keyword evidence="1" id="KW-0175">Coiled coil</keyword>
<dbReference type="Gene3D" id="3.80.10.10">
    <property type="entry name" value="Ribonuclease Inhibitor"/>
    <property type="match status" value="1"/>
</dbReference>
<dbReference type="InterPro" id="IPR032675">
    <property type="entry name" value="LRR_dom_sf"/>
</dbReference>
<dbReference type="EMBL" id="AACS02000012">
    <property type="protein sequence ID" value="EAU86986.1"/>
    <property type="molecule type" value="Genomic_DNA"/>
</dbReference>
<dbReference type="InParanoid" id="A8NLZ9"/>
<dbReference type="GeneID" id="6011329"/>
<name>A8NLZ9_COPC7</name>
<dbReference type="Proteomes" id="UP000001861">
    <property type="component" value="Unassembled WGS sequence"/>
</dbReference>
<dbReference type="OrthoDB" id="3248197at2759"/>
<reference evidence="2 3" key="1">
    <citation type="journal article" date="2010" name="Proc. Natl. Acad. Sci. U.S.A.">
        <title>Insights into evolution of multicellular fungi from the assembled chromosomes of the mushroom Coprinopsis cinerea (Coprinus cinereus).</title>
        <authorList>
            <person name="Stajich J.E."/>
            <person name="Wilke S.K."/>
            <person name="Ahren D."/>
            <person name="Au C.H."/>
            <person name="Birren B.W."/>
            <person name="Borodovsky M."/>
            <person name="Burns C."/>
            <person name="Canback B."/>
            <person name="Casselton L.A."/>
            <person name="Cheng C.K."/>
            <person name="Deng J."/>
            <person name="Dietrich F.S."/>
            <person name="Fargo D.C."/>
            <person name="Farman M.L."/>
            <person name="Gathman A.C."/>
            <person name="Goldberg J."/>
            <person name="Guigo R."/>
            <person name="Hoegger P.J."/>
            <person name="Hooker J.B."/>
            <person name="Huggins A."/>
            <person name="James T.Y."/>
            <person name="Kamada T."/>
            <person name="Kilaru S."/>
            <person name="Kodira C."/>
            <person name="Kues U."/>
            <person name="Kupfer D."/>
            <person name="Kwan H.S."/>
            <person name="Lomsadze A."/>
            <person name="Li W."/>
            <person name="Lilly W.W."/>
            <person name="Ma L.J."/>
            <person name="Mackey A.J."/>
            <person name="Manning G."/>
            <person name="Martin F."/>
            <person name="Muraguchi H."/>
            <person name="Natvig D.O."/>
            <person name="Palmerini H."/>
            <person name="Ramesh M.A."/>
            <person name="Rehmeyer C.J."/>
            <person name="Roe B.A."/>
            <person name="Shenoy N."/>
            <person name="Stanke M."/>
            <person name="Ter-Hovhannisyan V."/>
            <person name="Tunlid A."/>
            <person name="Velagapudi R."/>
            <person name="Vision T.J."/>
            <person name="Zeng Q."/>
            <person name="Zolan M.E."/>
            <person name="Pukkila P.J."/>
        </authorList>
    </citation>
    <scope>NUCLEOTIDE SEQUENCE [LARGE SCALE GENOMIC DNA]</scope>
    <source>
        <strain evidence="3">Okayama-7 / 130 / ATCC MYA-4618 / FGSC 9003</strain>
    </source>
</reference>
<gene>
    <name evidence="2" type="ORF">CC1G_08457</name>
</gene>
<protein>
    <submittedName>
        <fullName evidence="2">Uncharacterized protein</fullName>
    </submittedName>
</protein>
<organism evidence="2 3">
    <name type="scientific">Coprinopsis cinerea (strain Okayama-7 / 130 / ATCC MYA-4618 / FGSC 9003)</name>
    <name type="common">Inky cap fungus</name>
    <name type="synonym">Hormographiella aspergillata</name>
    <dbReference type="NCBI Taxonomy" id="240176"/>
    <lineage>
        <taxon>Eukaryota</taxon>
        <taxon>Fungi</taxon>
        <taxon>Dikarya</taxon>
        <taxon>Basidiomycota</taxon>
        <taxon>Agaricomycotina</taxon>
        <taxon>Agaricomycetes</taxon>
        <taxon>Agaricomycetidae</taxon>
        <taxon>Agaricales</taxon>
        <taxon>Agaricineae</taxon>
        <taxon>Psathyrellaceae</taxon>
        <taxon>Coprinopsis</taxon>
    </lineage>
</organism>
<dbReference type="RefSeq" id="XP_001834812.1">
    <property type="nucleotide sequence ID" value="XM_001834760.2"/>
</dbReference>
<comment type="caution">
    <text evidence="2">The sequence shown here is derived from an EMBL/GenBank/DDBJ whole genome shotgun (WGS) entry which is preliminary data.</text>
</comment>
<feature type="coiled-coil region" evidence="1">
    <location>
        <begin position="27"/>
        <end position="61"/>
    </location>
</feature>
<accession>A8NLZ9</accession>
<proteinExistence type="predicted"/>
<evidence type="ECO:0000313" key="3">
    <source>
        <dbReference type="Proteomes" id="UP000001861"/>
    </source>
</evidence>
<dbReference type="KEGG" id="cci:CC1G_08457"/>
<dbReference type="VEuPathDB" id="FungiDB:CC1G_08457"/>
<dbReference type="AlphaFoldDB" id="A8NLZ9"/>
<evidence type="ECO:0000256" key="1">
    <source>
        <dbReference type="SAM" id="Coils"/>
    </source>
</evidence>
<keyword evidence="3" id="KW-1185">Reference proteome</keyword>
<evidence type="ECO:0000313" key="2">
    <source>
        <dbReference type="EMBL" id="EAU86986.1"/>
    </source>
</evidence>